<comment type="caution">
    <text evidence="1">The sequence shown here is derived from an EMBL/GenBank/DDBJ whole genome shotgun (WGS) entry which is preliminary data.</text>
</comment>
<proteinExistence type="predicted"/>
<name>A0A0F5IJK0_9BACT</name>
<evidence type="ECO:0008006" key="3">
    <source>
        <dbReference type="Google" id="ProtNLM"/>
    </source>
</evidence>
<dbReference type="STRING" id="927665.HMPREF1535_04947"/>
<gene>
    <name evidence="1" type="ORF">HMPREF1535_04947</name>
</gene>
<evidence type="ECO:0000313" key="1">
    <source>
        <dbReference type="EMBL" id="KKB45663.1"/>
    </source>
</evidence>
<protein>
    <recommendedName>
        <fullName evidence="3">FrrB</fullName>
    </recommendedName>
</protein>
<dbReference type="PATRIC" id="fig|927665.4.peg.5075"/>
<evidence type="ECO:0000313" key="2">
    <source>
        <dbReference type="Proteomes" id="UP000033047"/>
    </source>
</evidence>
<dbReference type="HOGENOM" id="CLU_082062_0_0_10"/>
<dbReference type="Proteomes" id="UP000033047">
    <property type="component" value="Unassembled WGS sequence"/>
</dbReference>
<dbReference type="AlphaFoldDB" id="A0A0F5IJK0"/>
<dbReference type="EMBL" id="AQHV01000028">
    <property type="protein sequence ID" value="KKB45663.1"/>
    <property type="molecule type" value="Genomic_DNA"/>
</dbReference>
<organism evidence="1 2">
    <name type="scientific">Parabacteroides goldsteinii DSM 19448 = WAL 12034</name>
    <dbReference type="NCBI Taxonomy" id="927665"/>
    <lineage>
        <taxon>Bacteria</taxon>
        <taxon>Pseudomonadati</taxon>
        <taxon>Bacteroidota</taxon>
        <taxon>Bacteroidia</taxon>
        <taxon>Bacteroidales</taxon>
        <taxon>Tannerellaceae</taxon>
        <taxon>Parabacteroides</taxon>
    </lineage>
</organism>
<reference evidence="1 2" key="1">
    <citation type="submission" date="2013-04" db="EMBL/GenBank/DDBJ databases">
        <title>The Genome Sequence of Parabacteroides goldsteinii DSM 19448.</title>
        <authorList>
            <consortium name="The Broad Institute Genomics Platform"/>
            <person name="Earl A."/>
            <person name="Ward D."/>
            <person name="Feldgarden M."/>
            <person name="Gevers D."/>
            <person name="Martens E."/>
            <person name="Sakamoto M."/>
            <person name="Benno Y."/>
            <person name="Song Y."/>
            <person name="Liu C."/>
            <person name="Lee J."/>
            <person name="Bolanos M."/>
            <person name="Vaisanen M.L."/>
            <person name="Finegold S.M."/>
            <person name="Walker B."/>
            <person name="Young S."/>
            <person name="Zeng Q."/>
            <person name="Gargeya S."/>
            <person name="Fitzgerald M."/>
            <person name="Haas B."/>
            <person name="Abouelleil A."/>
            <person name="Allen A.W."/>
            <person name="Alvarado L."/>
            <person name="Arachchi H.M."/>
            <person name="Berlin A.M."/>
            <person name="Chapman S.B."/>
            <person name="Gainer-Dewar J."/>
            <person name="Goldberg J."/>
            <person name="Griggs A."/>
            <person name="Gujja S."/>
            <person name="Hansen M."/>
            <person name="Howarth C."/>
            <person name="Imamovic A."/>
            <person name="Ireland A."/>
            <person name="Larimer J."/>
            <person name="McCowan C."/>
            <person name="Murphy C."/>
            <person name="Pearson M."/>
            <person name="Poon T.W."/>
            <person name="Priest M."/>
            <person name="Roberts A."/>
            <person name="Saif S."/>
            <person name="Shea T."/>
            <person name="Sisk P."/>
            <person name="Sykes S."/>
            <person name="Wortman J."/>
            <person name="Nusbaum C."/>
            <person name="Birren B."/>
        </authorList>
    </citation>
    <scope>NUCLEOTIDE SEQUENCE [LARGE SCALE GENOMIC DNA]</scope>
    <source>
        <strain evidence="1 2">DSM 19448</strain>
    </source>
</reference>
<sequence>MNTLVKMHKTMNISIKRIVTAFLLLFFTSFTCVMAQKDDIGATFTVQGDLLSSYLWRGFYQTGASFQPTLAFSVAGFSLTAWGSTDFDGYKSSEGAANKEIDLTAAYTFGNSGLTLSIADLWWAGQGANKYFNFKSHETAHHFEAGLAYTLPVEKFPLSVAWYTMFAGQDKDEDGNQNYSSYVELNYPFRVKMVDLTATCGFLPYTSYGVYTGAKTNDGFAVTNVALKGSTAIKFSDSFSLPIFAQAIWNPRMEDAHLVFGISLRPW</sequence>
<accession>A0A0F5IJK0</accession>